<accession>A0ABX7F8A8</accession>
<dbReference type="EMBL" id="CP047166">
    <property type="protein sequence ID" value="QRF65592.1"/>
    <property type="molecule type" value="Genomic_DNA"/>
</dbReference>
<evidence type="ECO:0000313" key="1">
    <source>
        <dbReference type="EMBL" id="QRF65592.1"/>
    </source>
</evidence>
<name>A0ABX7F8A8_9RHOB</name>
<organism evidence="1 2">
    <name type="scientific">Ponticoccus alexandrii</name>
    <dbReference type="NCBI Taxonomy" id="1943633"/>
    <lineage>
        <taxon>Bacteria</taxon>
        <taxon>Pseudomonadati</taxon>
        <taxon>Pseudomonadota</taxon>
        <taxon>Alphaproteobacteria</taxon>
        <taxon>Rhodobacterales</taxon>
        <taxon>Roseobacteraceae</taxon>
        <taxon>Ponticoccus</taxon>
    </lineage>
</organism>
<dbReference type="Proteomes" id="UP000596387">
    <property type="component" value="Chromosome"/>
</dbReference>
<keyword evidence="2" id="KW-1185">Reference proteome</keyword>
<protein>
    <submittedName>
        <fullName evidence="1">Uncharacterized protein</fullName>
    </submittedName>
</protein>
<proteinExistence type="predicted"/>
<evidence type="ECO:0000313" key="2">
    <source>
        <dbReference type="Proteomes" id="UP000596387"/>
    </source>
</evidence>
<gene>
    <name evidence="1" type="ORF">GQA70_04205</name>
</gene>
<reference evidence="1 2" key="1">
    <citation type="submission" date="2019-12" db="EMBL/GenBank/DDBJ databases">
        <title>Complete Genome Sequence of a Quorum-Sensing Bacterium,Rhodobacteraceae bacterium C31, Isolated from a marine microalgae symbiotic bacteria.</title>
        <authorList>
            <person name="Zhang Y."/>
        </authorList>
    </citation>
    <scope>NUCLEOTIDE SEQUENCE [LARGE SCALE GENOMIC DNA]</scope>
    <source>
        <strain evidence="1 2">C31</strain>
    </source>
</reference>
<sequence>MSIMTAGLLIGLPVIHWALNGDLTTEAPSALPRLALTIAVQCGLCWAVLWSFPGASVAKTPGVVTPPVSRR</sequence>